<dbReference type="PRINTS" id="PR00398">
    <property type="entry name" value="STRDHORMONER"/>
</dbReference>
<dbReference type="SUPFAM" id="SSF57716">
    <property type="entry name" value="Glucocorticoid receptor-like (DNA-binding domain)"/>
    <property type="match status" value="1"/>
</dbReference>
<feature type="region of interest" description="Disordered" evidence="12">
    <location>
        <begin position="37"/>
        <end position="58"/>
    </location>
</feature>
<name>A0A090MVS6_STRRB</name>
<evidence type="ECO:0000313" key="18">
    <source>
        <dbReference type="WormBase" id="SRAE_1000135300"/>
    </source>
</evidence>
<dbReference type="OrthoDB" id="6159439at2759"/>
<evidence type="ECO:0000256" key="2">
    <source>
        <dbReference type="ARBA" id="ARBA00005993"/>
    </source>
</evidence>
<evidence type="ECO:0000256" key="4">
    <source>
        <dbReference type="ARBA" id="ARBA00022771"/>
    </source>
</evidence>
<dbReference type="Pfam" id="PF00104">
    <property type="entry name" value="Hormone_recep"/>
    <property type="match status" value="1"/>
</dbReference>
<evidence type="ECO:0000256" key="5">
    <source>
        <dbReference type="ARBA" id="ARBA00022833"/>
    </source>
</evidence>
<evidence type="ECO:0000256" key="6">
    <source>
        <dbReference type="ARBA" id="ARBA00023015"/>
    </source>
</evidence>
<organism evidence="15">
    <name type="scientific">Strongyloides ratti</name>
    <name type="common">Parasitic roundworm</name>
    <dbReference type="NCBI Taxonomy" id="34506"/>
    <lineage>
        <taxon>Eukaryota</taxon>
        <taxon>Metazoa</taxon>
        <taxon>Ecdysozoa</taxon>
        <taxon>Nematoda</taxon>
        <taxon>Chromadorea</taxon>
        <taxon>Rhabditida</taxon>
        <taxon>Tylenchina</taxon>
        <taxon>Panagrolaimomorpha</taxon>
        <taxon>Strongyloidoidea</taxon>
        <taxon>Strongyloididae</taxon>
        <taxon>Strongyloides</taxon>
    </lineage>
</organism>
<keyword evidence="10 11" id="KW-0539">Nucleus</keyword>
<dbReference type="EMBL" id="LN609528">
    <property type="protein sequence ID" value="CEF63088.1"/>
    <property type="molecule type" value="Genomic_DNA"/>
</dbReference>
<dbReference type="SMART" id="SM00399">
    <property type="entry name" value="ZnF_C4"/>
    <property type="match status" value="1"/>
</dbReference>
<evidence type="ECO:0000259" key="14">
    <source>
        <dbReference type="PROSITE" id="PS51843"/>
    </source>
</evidence>
<dbReference type="AlphaFoldDB" id="A0A090MVS6"/>
<dbReference type="InterPro" id="IPR049636">
    <property type="entry name" value="HNF4-like_DBD"/>
</dbReference>
<dbReference type="Gene3D" id="3.30.50.10">
    <property type="entry name" value="Erythroid Transcription Factor GATA-1, subunit A"/>
    <property type="match status" value="1"/>
</dbReference>
<comment type="similarity">
    <text evidence="2 11">Belongs to the nuclear hormone receptor family.</text>
</comment>
<dbReference type="InterPro" id="IPR001628">
    <property type="entry name" value="Znf_hrmn_rcpt"/>
</dbReference>
<keyword evidence="3 11" id="KW-0479">Metal-binding</keyword>
<evidence type="ECO:0000256" key="1">
    <source>
        <dbReference type="ARBA" id="ARBA00004123"/>
    </source>
</evidence>
<dbReference type="GO" id="GO:0000978">
    <property type="term" value="F:RNA polymerase II cis-regulatory region sequence-specific DNA binding"/>
    <property type="evidence" value="ECO:0007669"/>
    <property type="project" value="InterPro"/>
</dbReference>
<dbReference type="InterPro" id="IPR000536">
    <property type="entry name" value="Nucl_hrmn_rcpt_lig-bd"/>
</dbReference>
<keyword evidence="8 11" id="KW-0804">Transcription</keyword>
<dbReference type="InterPro" id="IPR035500">
    <property type="entry name" value="NHR-like_dom_sf"/>
</dbReference>
<dbReference type="PANTHER" id="PTHR24083">
    <property type="entry name" value="NUCLEAR HORMONE RECEPTOR"/>
    <property type="match status" value="1"/>
</dbReference>
<keyword evidence="16" id="KW-1185">Reference proteome</keyword>
<dbReference type="InterPro" id="IPR001723">
    <property type="entry name" value="Nuclear_hrmn_rcpt"/>
</dbReference>
<dbReference type="WormBase" id="SRAE_1000135300">
    <property type="protein sequence ID" value="SRP05853"/>
    <property type="gene ID" value="WBGene00257958"/>
</dbReference>
<sequence length="428" mass="49419">MYLHFVGKEMQTIGDTLTTTNFNYSNNENNHLKALNHDNESQNSRNPQLKKNRKNKLSDKAVSEEQKCLVCGDSSSGIHYGIISCNGCKTFFRRVVIENRTYSCQNDGKCIIDKSMRCACRHCRFKKCLDLGMDRSELNIERRRKRKTTNFEGNINENNIEVNDFTLKLLLQREKQFVSMLKSTIAPIHSTLAESLNNPKSTFLEVEKYEAVQMKPGDQTNFSYWRAKNLSTFIEWAKTFDEFQSLKQKDKESLLVHTAFSYLVLSEAFHTPERYSDRIVFPDGLSGYRNLSADILKERSGLIPTVVAVINHILVPIRKMKMKLVEYVLLQAIIFFDPECLALSQQAIQCISKKRNELLKCLRLYLQSEMSNVDASARYAALLLRISNVHKVAAFKRETICTIETFNLMSPHSLTMEISKRYPETSFF</sequence>
<accession>A0A090MVS6</accession>
<dbReference type="GO" id="GO:0008270">
    <property type="term" value="F:zinc ion binding"/>
    <property type="evidence" value="ECO:0007669"/>
    <property type="project" value="UniProtKB-KW"/>
</dbReference>
<evidence type="ECO:0000256" key="9">
    <source>
        <dbReference type="ARBA" id="ARBA00023170"/>
    </source>
</evidence>
<dbReference type="CDD" id="cd06157">
    <property type="entry name" value="NR_LBD"/>
    <property type="match status" value="1"/>
</dbReference>
<evidence type="ECO:0000256" key="11">
    <source>
        <dbReference type="RuleBase" id="RU004334"/>
    </source>
</evidence>
<reference evidence="17" key="2">
    <citation type="submission" date="2020-12" db="UniProtKB">
        <authorList>
            <consortium name="WormBaseParasite"/>
        </authorList>
    </citation>
    <scope>IDENTIFICATION</scope>
</reference>
<dbReference type="RefSeq" id="XP_024502290.1">
    <property type="nucleotide sequence ID" value="XM_024648298.1"/>
</dbReference>
<comment type="subcellular location">
    <subcellularLocation>
        <location evidence="1 11">Nucleus</location>
    </subcellularLocation>
</comment>
<protein>
    <submittedName>
        <fullName evidence="15 17">Transcription factor HNF-4 homolog</fullName>
    </submittedName>
</protein>
<dbReference type="CTD" id="36375453"/>
<evidence type="ECO:0000256" key="10">
    <source>
        <dbReference type="ARBA" id="ARBA00023242"/>
    </source>
</evidence>
<dbReference type="FunFam" id="3.30.50.10:FF:000030">
    <property type="entry name" value="Nuclear Hormone Receptor family"/>
    <property type="match status" value="1"/>
</dbReference>
<evidence type="ECO:0000256" key="12">
    <source>
        <dbReference type="SAM" id="MobiDB-lite"/>
    </source>
</evidence>
<dbReference type="PROSITE" id="PS51843">
    <property type="entry name" value="NR_LBD"/>
    <property type="match status" value="1"/>
</dbReference>
<evidence type="ECO:0000256" key="3">
    <source>
        <dbReference type="ARBA" id="ARBA00022723"/>
    </source>
</evidence>
<evidence type="ECO:0000256" key="8">
    <source>
        <dbReference type="ARBA" id="ARBA00023163"/>
    </source>
</evidence>
<dbReference type="WBParaSite" id="SRAE_1000135300.1">
    <property type="protein sequence ID" value="SRAE_1000135300.1"/>
    <property type="gene ID" value="WBGene00257958"/>
</dbReference>
<keyword evidence="6 11" id="KW-0805">Transcription regulation</keyword>
<dbReference type="InterPro" id="IPR013088">
    <property type="entry name" value="Znf_NHR/GATA"/>
</dbReference>
<keyword evidence="4 11" id="KW-0863">Zinc-finger</keyword>
<dbReference type="GeneID" id="36375453"/>
<evidence type="ECO:0000313" key="16">
    <source>
        <dbReference type="Proteomes" id="UP000035682"/>
    </source>
</evidence>
<dbReference type="PROSITE" id="PS00031">
    <property type="entry name" value="NUCLEAR_REC_DBD_1"/>
    <property type="match status" value="1"/>
</dbReference>
<dbReference type="GO" id="GO:0003700">
    <property type="term" value="F:DNA-binding transcription factor activity"/>
    <property type="evidence" value="ECO:0007669"/>
    <property type="project" value="InterPro"/>
</dbReference>
<reference evidence="15 16" key="1">
    <citation type="submission" date="2014-09" db="EMBL/GenBank/DDBJ databases">
        <authorList>
            <person name="Martin A.A."/>
        </authorList>
    </citation>
    <scope>NUCLEOTIDE SEQUENCE</scope>
    <source>
        <strain evidence="16">ED321</strain>
        <strain evidence="15">ED321 Heterogonic</strain>
    </source>
</reference>
<dbReference type="CDD" id="cd06960">
    <property type="entry name" value="NR_DBD_HNF4A"/>
    <property type="match status" value="1"/>
</dbReference>
<evidence type="ECO:0000313" key="15">
    <source>
        <dbReference type="EMBL" id="CEF63088.1"/>
    </source>
</evidence>
<dbReference type="OMA" id="FTMEISK"/>
<dbReference type="PRINTS" id="PR00047">
    <property type="entry name" value="STROIDFINGER"/>
</dbReference>
<keyword evidence="9 11" id="KW-0675">Receptor</keyword>
<dbReference type="PROSITE" id="PS51030">
    <property type="entry name" value="NUCLEAR_REC_DBD_2"/>
    <property type="match status" value="1"/>
</dbReference>
<dbReference type="InterPro" id="IPR050274">
    <property type="entry name" value="Nuclear_hormone_rcpt_NR2"/>
</dbReference>
<evidence type="ECO:0000256" key="7">
    <source>
        <dbReference type="ARBA" id="ARBA00023125"/>
    </source>
</evidence>
<evidence type="ECO:0000259" key="13">
    <source>
        <dbReference type="PROSITE" id="PS51030"/>
    </source>
</evidence>
<dbReference type="Pfam" id="PF00105">
    <property type="entry name" value="zf-C4"/>
    <property type="match status" value="1"/>
</dbReference>
<dbReference type="STRING" id="34506.A0A090MVS6"/>
<dbReference type="SUPFAM" id="SSF48508">
    <property type="entry name" value="Nuclear receptor ligand-binding domain"/>
    <property type="match status" value="1"/>
</dbReference>
<dbReference type="SMART" id="SM00430">
    <property type="entry name" value="HOLI"/>
    <property type="match status" value="1"/>
</dbReference>
<dbReference type="Gene3D" id="1.10.565.10">
    <property type="entry name" value="Retinoid X Receptor"/>
    <property type="match status" value="1"/>
</dbReference>
<proteinExistence type="inferred from homology"/>
<feature type="domain" description="Nuclear receptor" evidence="13">
    <location>
        <begin position="65"/>
        <end position="140"/>
    </location>
</feature>
<dbReference type="Proteomes" id="UP000035682">
    <property type="component" value="Unplaced"/>
</dbReference>
<feature type="domain" description="NR LBD" evidence="14">
    <location>
        <begin position="187"/>
        <end position="422"/>
    </location>
</feature>
<gene>
    <name evidence="15 17 18" type="ORF">SRAE_1000135300</name>
</gene>
<dbReference type="GO" id="GO:0005634">
    <property type="term" value="C:nucleus"/>
    <property type="evidence" value="ECO:0007669"/>
    <property type="project" value="UniProtKB-SubCell"/>
</dbReference>
<keyword evidence="7 11" id="KW-0238">DNA-binding</keyword>
<keyword evidence="5 11" id="KW-0862">Zinc</keyword>
<evidence type="ECO:0000313" key="17">
    <source>
        <dbReference type="WBParaSite" id="SRAE_1000135300.1"/>
    </source>
</evidence>